<evidence type="ECO:0000313" key="4">
    <source>
        <dbReference type="Proteomes" id="UP001055712"/>
    </source>
</evidence>
<dbReference type="InterPro" id="IPR001357">
    <property type="entry name" value="BRCT_dom"/>
</dbReference>
<feature type="region of interest" description="Disordered" evidence="1">
    <location>
        <begin position="143"/>
        <end position="198"/>
    </location>
</feature>
<feature type="compositionally biased region" description="Low complexity" evidence="1">
    <location>
        <begin position="631"/>
        <end position="661"/>
    </location>
</feature>
<reference evidence="3" key="1">
    <citation type="journal article" date="2019" name="Plant J.">
        <title>Chlorella vulgaris genome assembly and annotation reveals the molecular basis for metabolic acclimation to high light conditions.</title>
        <authorList>
            <person name="Cecchin M."/>
            <person name="Marcolungo L."/>
            <person name="Rossato M."/>
            <person name="Girolomoni L."/>
            <person name="Cosentino E."/>
            <person name="Cuine S."/>
            <person name="Li-Beisson Y."/>
            <person name="Delledonne M."/>
            <person name="Ballottari M."/>
        </authorList>
    </citation>
    <scope>NUCLEOTIDE SEQUENCE</scope>
    <source>
        <strain evidence="3">211/11P</strain>
    </source>
</reference>
<feature type="region of interest" description="Disordered" evidence="1">
    <location>
        <begin position="579"/>
        <end position="699"/>
    </location>
</feature>
<sequence>MHDELQAALESLRQHASPLRPPCLSDAGAMVVTGTGFFGVDRAAIRELAGLAGITYSGDLVNSSTTHLVLAPQCCIDAASGCGGNRKLAKAAVWGIPCVRLQWLLDSIARRSLQPTAPYLLAAAQQDGQQGVGLELQLPDSCHQLKSRNRPPSSTASNDVAAAAGRAERQEAASCQRQRVQRQEGLGRQPLQPSPLPRAALAPLHNTVLNQLQRMSLSPRAAPPPPMSSSPPEQCSPAGSPQLSLSLQGLLADGEAEAVPRQNSCSLGEASSKGLVAGGQPQGSPFYSPGGLGTAALLPAGQPGGCSPMWESPLGEQPQPLAHTPTIQHHAAAAAAAGCKHSPQPFSFSPALALQRSDSGGGLICSPMAASPAALLPATADMPFALPAWPSAAAAAGSVGHGALSAAACGGESPRLAAVEAAGVRDCSSQECTLPTPACIRDWSDDDSDCGTLPSAAPAHGLSAGRPADDGSSQTPPALRRALEGGLSPMPDVCLSQQQQQQQQQAAHEEEAECTQQMPAAIQQSHDWPDSDTEAAEPPSPAALVVADSESESGTDAGSDFCVNDLAVVQMVAQPAGVMQAEQQQAEPHVEARHQPPLPPQSQPKRLLQISRPSTSRGTAPGAAAATQSRHGAGSAAGGAPAAQVAAHPAGAEEAAAVSSPGEDEWAPPMTVGGNSQQLLGTNVRDWSDDGSSGSNGDEVLAVTTGHRGKAKRGGLTGLTQLDPASIVVARPKAAPGSTTGSGGAVAIKWLQRPSRGNAVRQHHDLPNLKSVQFAEQVHIAVAGGLTLSTKDKKTAVQLQAQGADGEPAVPDEEEEGVPCGSSSLAAAAQQQGEPVLGEPQCFYCLPDGTWWLEYCRLYTAAQAEAAAAADGRTLALPHGFDRHNELLRAVERQHGTMRDVVGGVQVRRVKQGSAMLRLRGGTAHPSRSHFWRSSLDTGSWRLVTDRPTTDFVALH</sequence>
<dbReference type="OrthoDB" id="552788at2759"/>
<feature type="region of interest" description="Disordered" evidence="1">
    <location>
        <begin position="217"/>
        <end position="243"/>
    </location>
</feature>
<dbReference type="AlphaFoldDB" id="A0A9D4YX42"/>
<feature type="domain" description="BRCT" evidence="2">
    <location>
        <begin position="30"/>
        <end position="121"/>
    </location>
</feature>
<dbReference type="InterPro" id="IPR036420">
    <property type="entry name" value="BRCT_dom_sf"/>
</dbReference>
<dbReference type="PROSITE" id="PS50172">
    <property type="entry name" value="BRCT"/>
    <property type="match status" value="1"/>
</dbReference>
<feature type="compositionally biased region" description="Low complexity" evidence="1">
    <location>
        <begin position="497"/>
        <end position="506"/>
    </location>
</feature>
<dbReference type="Pfam" id="PF00533">
    <property type="entry name" value="BRCT"/>
    <property type="match status" value="1"/>
</dbReference>
<feature type="region of interest" description="Disordered" evidence="1">
    <location>
        <begin position="447"/>
        <end position="558"/>
    </location>
</feature>
<reference evidence="3" key="2">
    <citation type="submission" date="2020-11" db="EMBL/GenBank/DDBJ databases">
        <authorList>
            <person name="Cecchin M."/>
            <person name="Marcolungo L."/>
            <person name="Rossato M."/>
            <person name="Girolomoni L."/>
            <person name="Cosentino E."/>
            <person name="Cuine S."/>
            <person name="Li-Beisson Y."/>
            <person name="Delledonne M."/>
            <person name="Ballottari M."/>
        </authorList>
    </citation>
    <scope>NUCLEOTIDE SEQUENCE</scope>
    <source>
        <strain evidence="3">211/11P</strain>
        <tissue evidence="3">Whole cell</tissue>
    </source>
</reference>
<feature type="region of interest" description="Disordered" evidence="1">
    <location>
        <begin position="799"/>
        <end position="826"/>
    </location>
</feature>
<evidence type="ECO:0000313" key="3">
    <source>
        <dbReference type="EMBL" id="KAI3430708.1"/>
    </source>
</evidence>
<dbReference type="SUPFAM" id="SSF52113">
    <property type="entry name" value="BRCT domain"/>
    <property type="match status" value="1"/>
</dbReference>
<accession>A0A9D4YX42</accession>
<evidence type="ECO:0000259" key="2">
    <source>
        <dbReference type="PROSITE" id="PS50172"/>
    </source>
</evidence>
<dbReference type="Proteomes" id="UP001055712">
    <property type="component" value="Unassembled WGS sequence"/>
</dbReference>
<dbReference type="Gene3D" id="3.40.50.10190">
    <property type="entry name" value="BRCT domain"/>
    <property type="match status" value="1"/>
</dbReference>
<dbReference type="SMART" id="SM00292">
    <property type="entry name" value="BRCT"/>
    <property type="match status" value="1"/>
</dbReference>
<organism evidence="3 4">
    <name type="scientific">Chlorella vulgaris</name>
    <name type="common">Green alga</name>
    <dbReference type="NCBI Taxonomy" id="3077"/>
    <lineage>
        <taxon>Eukaryota</taxon>
        <taxon>Viridiplantae</taxon>
        <taxon>Chlorophyta</taxon>
        <taxon>core chlorophytes</taxon>
        <taxon>Trebouxiophyceae</taxon>
        <taxon>Chlorellales</taxon>
        <taxon>Chlorellaceae</taxon>
        <taxon>Chlorella clade</taxon>
        <taxon>Chlorella</taxon>
    </lineage>
</organism>
<feature type="compositionally biased region" description="Low complexity" evidence="1">
    <location>
        <begin position="230"/>
        <end position="243"/>
    </location>
</feature>
<feature type="compositionally biased region" description="Low complexity" evidence="1">
    <location>
        <begin position="186"/>
        <end position="198"/>
    </location>
</feature>
<gene>
    <name evidence="3" type="ORF">D9Q98_005296</name>
</gene>
<name>A0A9D4YX42_CHLVU</name>
<protein>
    <recommendedName>
        <fullName evidence="2">BRCT domain-containing protein</fullName>
    </recommendedName>
</protein>
<dbReference type="EMBL" id="SIDB01000007">
    <property type="protein sequence ID" value="KAI3430708.1"/>
    <property type="molecule type" value="Genomic_DNA"/>
</dbReference>
<comment type="caution">
    <text evidence="3">The sequence shown here is derived from an EMBL/GenBank/DDBJ whole genome shotgun (WGS) entry which is preliminary data.</text>
</comment>
<proteinExistence type="predicted"/>
<evidence type="ECO:0000256" key="1">
    <source>
        <dbReference type="SAM" id="MobiDB-lite"/>
    </source>
</evidence>
<keyword evidence="4" id="KW-1185">Reference proteome</keyword>